<gene>
    <name evidence="2" type="ORF">H920_15386</name>
</gene>
<feature type="region of interest" description="Disordered" evidence="1">
    <location>
        <begin position="41"/>
        <end position="62"/>
    </location>
</feature>
<reference evidence="2 3" key="1">
    <citation type="submission" date="2013-11" db="EMBL/GenBank/DDBJ databases">
        <title>The Damaraland mole rat (Fukomys damarensis) genome and evolution of African mole rats.</title>
        <authorList>
            <person name="Gladyshev V.N."/>
            <person name="Fang X."/>
        </authorList>
    </citation>
    <scope>NUCLEOTIDE SEQUENCE [LARGE SCALE GENOMIC DNA]</scope>
    <source>
        <tissue evidence="2">Liver</tissue>
    </source>
</reference>
<organism evidence="2 3">
    <name type="scientific">Fukomys damarensis</name>
    <name type="common">Damaraland mole rat</name>
    <name type="synonym">Cryptomys damarensis</name>
    <dbReference type="NCBI Taxonomy" id="885580"/>
    <lineage>
        <taxon>Eukaryota</taxon>
        <taxon>Metazoa</taxon>
        <taxon>Chordata</taxon>
        <taxon>Craniata</taxon>
        <taxon>Vertebrata</taxon>
        <taxon>Euteleostomi</taxon>
        <taxon>Mammalia</taxon>
        <taxon>Eutheria</taxon>
        <taxon>Euarchontoglires</taxon>
        <taxon>Glires</taxon>
        <taxon>Rodentia</taxon>
        <taxon>Hystricomorpha</taxon>
        <taxon>Bathyergidae</taxon>
        <taxon>Fukomys</taxon>
    </lineage>
</organism>
<feature type="region of interest" description="Disordered" evidence="1">
    <location>
        <begin position="81"/>
        <end position="106"/>
    </location>
</feature>
<accession>A0A091DKC2</accession>
<dbReference type="AlphaFoldDB" id="A0A091DKC2"/>
<name>A0A091DKC2_FUKDA</name>
<evidence type="ECO:0000313" key="3">
    <source>
        <dbReference type="Proteomes" id="UP000028990"/>
    </source>
</evidence>
<protein>
    <submittedName>
        <fullName evidence="2">Uncharacterized protein</fullName>
    </submittedName>
</protein>
<dbReference type="EMBL" id="KN123809">
    <property type="protein sequence ID" value="KFO23221.1"/>
    <property type="molecule type" value="Genomic_DNA"/>
</dbReference>
<evidence type="ECO:0000256" key="1">
    <source>
        <dbReference type="SAM" id="MobiDB-lite"/>
    </source>
</evidence>
<evidence type="ECO:0000313" key="2">
    <source>
        <dbReference type="EMBL" id="KFO23221.1"/>
    </source>
</evidence>
<dbReference type="Proteomes" id="UP000028990">
    <property type="component" value="Unassembled WGS sequence"/>
</dbReference>
<proteinExistence type="predicted"/>
<keyword evidence="3" id="KW-1185">Reference proteome</keyword>
<feature type="compositionally biased region" description="Basic and acidic residues" evidence="1">
    <location>
        <begin position="41"/>
        <end position="55"/>
    </location>
</feature>
<sequence length="106" mass="11995">MLPIDKRGEKMGDFRQEMEFESRAAIGKCLMKEEEIVSAEERELLQPHPQEERNHSSQHIHGDAVLGRCVTGTNGLIRSSRAQAVSLESHTSYTKMTPAKPFEEND</sequence>
<feature type="compositionally biased region" description="Polar residues" evidence="1">
    <location>
        <begin position="81"/>
        <end position="95"/>
    </location>
</feature>